<gene>
    <name evidence="1" type="ORF">FNV43_RR14855</name>
</gene>
<reference evidence="1" key="1">
    <citation type="submission" date="2020-03" db="EMBL/GenBank/DDBJ databases">
        <title>A high-quality chromosome-level genome assembly of a woody plant with both climbing and erect habits, Rhamnella rubrinervis.</title>
        <authorList>
            <person name="Lu Z."/>
            <person name="Yang Y."/>
            <person name="Zhu X."/>
            <person name="Sun Y."/>
        </authorList>
    </citation>
    <scope>NUCLEOTIDE SEQUENCE</scope>
    <source>
        <strain evidence="1">BYM</strain>
        <tissue evidence="1">Leaf</tissue>
    </source>
</reference>
<evidence type="ECO:0000313" key="1">
    <source>
        <dbReference type="EMBL" id="KAF3445162.1"/>
    </source>
</evidence>
<evidence type="ECO:0000313" key="2">
    <source>
        <dbReference type="Proteomes" id="UP000796880"/>
    </source>
</evidence>
<sequence>MGSEGNVDYELPRRCVQADQSFSSRDSISFSLSGFEEPSLNTFEQLDETGDWFWYIYSEPSTDSSCSMVIGVKICDVDLSIIVGSSHAAHSILGTPEYMEPDLFVEDSH</sequence>
<dbReference type="EMBL" id="VOIH02000006">
    <property type="protein sequence ID" value="KAF3445162.1"/>
    <property type="molecule type" value="Genomic_DNA"/>
</dbReference>
<accession>A0A8K0MGQ4</accession>
<dbReference type="OrthoDB" id="691175at2759"/>
<keyword evidence="2" id="KW-1185">Reference proteome</keyword>
<dbReference type="AlphaFoldDB" id="A0A8K0MGQ4"/>
<proteinExistence type="predicted"/>
<dbReference type="Proteomes" id="UP000796880">
    <property type="component" value="Unassembled WGS sequence"/>
</dbReference>
<name>A0A8K0MGQ4_9ROSA</name>
<comment type="caution">
    <text evidence="1">The sequence shown here is derived from an EMBL/GenBank/DDBJ whole genome shotgun (WGS) entry which is preliminary data.</text>
</comment>
<organism evidence="1 2">
    <name type="scientific">Rhamnella rubrinervis</name>
    <dbReference type="NCBI Taxonomy" id="2594499"/>
    <lineage>
        <taxon>Eukaryota</taxon>
        <taxon>Viridiplantae</taxon>
        <taxon>Streptophyta</taxon>
        <taxon>Embryophyta</taxon>
        <taxon>Tracheophyta</taxon>
        <taxon>Spermatophyta</taxon>
        <taxon>Magnoliopsida</taxon>
        <taxon>eudicotyledons</taxon>
        <taxon>Gunneridae</taxon>
        <taxon>Pentapetalae</taxon>
        <taxon>rosids</taxon>
        <taxon>fabids</taxon>
        <taxon>Rosales</taxon>
        <taxon>Rhamnaceae</taxon>
        <taxon>rhamnoid group</taxon>
        <taxon>Rhamneae</taxon>
        <taxon>Rhamnella</taxon>
    </lineage>
</organism>
<protein>
    <submittedName>
        <fullName evidence="1">Uncharacterized protein</fullName>
    </submittedName>
</protein>